<dbReference type="Proteomes" id="UP001521222">
    <property type="component" value="Unassembled WGS sequence"/>
</dbReference>
<evidence type="ECO:0000313" key="1">
    <source>
        <dbReference type="EMBL" id="KAL1598502.1"/>
    </source>
</evidence>
<dbReference type="InterPro" id="IPR038883">
    <property type="entry name" value="AN11006-like"/>
</dbReference>
<protein>
    <submittedName>
        <fullName evidence="1">Uncharacterized protein</fullName>
    </submittedName>
</protein>
<comment type="caution">
    <text evidence="1">The sequence shown here is derived from an EMBL/GenBank/DDBJ whole genome shotgun (WGS) entry which is preliminary data.</text>
</comment>
<dbReference type="PANTHER" id="PTHR42085">
    <property type="entry name" value="F-BOX DOMAIN-CONTAINING PROTEIN"/>
    <property type="match status" value="1"/>
</dbReference>
<reference evidence="1 2" key="1">
    <citation type="submission" date="2024-02" db="EMBL/GenBank/DDBJ databases">
        <title>De novo assembly and annotation of 12 fungi associated with fruit tree decline syndrome in Ontario, Canada.</title>
        <authorList>
            <person name="Sulman M."/>
            <person name="Ellouze W."/>
            <person name="Ilyukhin E."/>
        </authorList>
    </citation>
    <scope>NUCLEOTIDE SEQUENCE [LARGE SCALE GENOMIC DNA]</scope>
    <source>
        <strain evidence="1 2">M97-236</strain>
    </source>
</reference>
<sequence>MPPERRVRTKIVRHRNIGKPEPQSVYKHISMGLLRTCRQLHAETAPVLYGDNIFRIWVMNKDHLALEYRQLIRRVIFTAESSHRIFGPRDLDAVSYGWRNKFWPSILDGGEKALAQFPNVENITVPMNTGEAPGWTPVMFAIGGKTAERRIELAAEWMLERSPLKDERLRDCLHLELVPPPGSIFKWEYAGSRFAPDEDDWDCTEFENAFELMKVL</sequence>
<keyword evidence="2" id="KW-1185">Reference proteome</keyword>
<dbReference type="EMBL" id="JAKIXB020000022">
    <property type="protein sequence ID" value="KAL1598502.1"/>
    <property type="molecule type" value="Genomic_DNA"/>
</dbReference>
<dbReference type="PANTHER" id="PTHR42085:SF2">
    <property type="entry name" value="F-BOX DOMAIN-CONTAINING PROTEIN"/>
    <property type="match status" value="1"/>
</dbReference>
<gene>
    <name evidence="1" type="ORF">SLS59_006789</name>
</gene>
<organism evidence="1 2">
    <name type="scientific">Nothophoma quercina</name>
    <dbReference type="NCBI Taxonomy" id="749835"/>
    <lineage>
        <taxon>Eukaryota</taxon>
        <taxon>Fungi</taxon>
        <taxon>Dikarya</taxon>
        <taxon>Ascomycota</taxon>
        <taxon>Pezizomycotina</taxon>
        <taxon>Dothideomycetes</taxon>
        <taxon>Pleosporomycetidae</taxon>
        <taxon>Pleosporales</taxon>
        <taxon>Pleosporineae</taxon>
        <taxon>Didymellaceae</taxon>
        <taxon>Nothophoma</taxon>
    </lineage>
</organism>
<name>A0ABR3R283_9PLEO</name>
<proteinExistence type="predicted"/>
<evidence type="ECO:0000313" key="2">
    <source>
        <dbReference type="Proteomes" id="UP001521222"/>
    </source>
</evidence>
<accession>A0ABR3R283</accession>